<dbReference type="Proteomes" id="UP001057381">
    <property type="component" value="Chromosome"/>
</dbReference>
<reference evidence="1" key="1">
    <citation type="submission" date="2021-04" db="EMBL/GenBank/DDBJ databases">
        <title>Complete Genome Sequences of Macrococcus spp. from dog and cattle.</title>
        <authorList>
            <person name="Schwendener S."/>
            <person name="Perreten V."/>
        </authorList>
    </citation>
    <scope>NUCLEOTIDE SEQUENCE</scope>
    <source>
        <strain evidence="1">Epi0143-OL</strain>
    </source>
</reference>
<evidence type="ECO:0000313" key="2">
    <source>
        <dbReference type="Proteomes" id="UP001057381"/>
    </source>
</evidence>
<organism evidence="1 2">
    <name type="scientific">Macrococcus equipercicus</name>
    <dbReference type="NCBI Taxonomy" id="69967"/>
    <lineage>
        <taxon>Bacteria</taxon>
        <taxon>Bacillati</taxon>
        <taxon>Bacillota</taxon>
        <taxon>Bacilli</taxon>
        <taxon>Bacillales</taxon>
        <taxon>Staphylococcaceae</taxon>
        <taxon>Macrococcus</taxon>
    </lineage>
</organism>
<dbReference type="AlphaFoldDB" id="A0A9Q9BM80"/>
<evidence type="ECO:0000313" key="1">
    <source>
        <dbReference type="EMBL" id="UTH13110.1"/>
    </source>
</evidence>
<name>A0A9Q9BM80_9STAP</name>
<dbReference type="KEGG" id="mequ:KFV11_07485"/>
<protein>
    <recommendedName>
        <fullName evidence="3">Short-chain dehydrogenase</fullName>
    </recommendedName>
</protein>
<gene>
    <name evidence="1" type="ORF">KFV11_07485</name>
</gene>
<proteinExistence type="predicted"/>
<dbReference type="InterPro" id="IPR036291">
    <property type="entry name" value="NAD(P)-bd_dom_sf"/>
</dbReference>
<accession>A0A9Q9BM80</accession>
<dbReference type="EMBL" id="CP073809">
    <property type="protein sequence ID" value="UTH13110.1"/>
    <property type="molecule type" value="Genomic_DNA"/>
</dbReference>
<evidence type="ECO:0008006" key="3">
    <source>
        <dbReference type="Google" id="ProtNLM"/>
    </source>
</evidence>
<dbReference type="RefSeq" id="WP_254249600.1">
    <property type="nucleotide sequence ID" value="NZ_CP073809.1"/>
</dbReference>
<dbReference type="SUPFAM" id="SSF51735">
    <property type="entry name" value="NAD(P)-binding Rossmann-fold domains"/>
    <property type="match status" value="1"/>
</dbReference>
<sequence>MTTVIIGGSGMLLKATEWMIEKEDTSVILCSRNPNKYGHLIVEKNVCFHYFDFQDPKSYEALKNSINLNYISTLLVWVHSPYYEMLNDFMNQFDFKNIYLVQGSTSRTFSFDKQVQIIKLGKHPYENRWLTQEEISDLVINVIRHDY</sequence>